<dbReference type="SMART" id="SM00415">
    <property type="entry name" value="HSF"/>
    <property type="match status" value="1"/>
</dbReference>
<dbReference type="Gene3D" id="1.10.10.10">
    <property type="entry name" value="Winged helix-like DNA-binding domain superfamily/Winged helix DNA-binding domain"/>
    <property type="match status" value="1"/>
</dbReference>
<keyword evidence="9" id="KW-0418">Kinase</keyword>
<keyword evidence="2" id="KW-0805">Transcription regulation</keyword>
<accession>A0A9W8DPE2</accession>
<dbReference type="AlphaFoldDB" id="A0A9W8DPE2"/>
<dbReference type="SUPFAM" id="SSF46785">
    <property type="entry name" value="Winged helix' DNA-binding domain"/>
    <property type="match status" value="1"/>
</dbReference>
<feature type="compositionally biased region" description="Polar residues" evidence="7">
    <location>
        <begin position="363"/>
        <end position="375"/>
    </location>
</feature>
<dbReference type="PROSITE" id="PS00434">
    <property type="entry name" value="HSF_DOMAIN"/>
    <property type="match status" value="1"/>
</dbReference>
<dbReference type="GO" id="GO:0005634">
    <property type="term" value="C:nucleus"/>
    <property type="evidence" value="ECO:0007669"/>
    <property type="project" value="UniProtKB-SubCell"/>
</dbReference>
<dbReference type="InterPro" id="IPR036388">
    <property type="entry name" value="WH-like_DNA-bd_sf"/>
</dbReference>
<feature type="region of interest" description="Disordered" evidence="7">
    <location>
        <begin position="1"/>
        <end position="52"/>
    </location>
</feature>
<dbReference type="PRINTS" id="PR00056">
    <property type="entry name" value="HSFDOMAIN"/>
</dbReference>
<evidence type="ECO:0000259" key="8">
    <source>
        <dbReference type="PROSITE" id="PS00434"/>
    </source>
</evidence>
<feature type="region of interest" description="Disordered" evidence="7">
    <location>
        <begin position="339"/>
        <end position="375"/>
    </location>
</feature>
<name>A0A9W8DPE2_9FUNG</name>
<feature type="compositionally biased region" description="Low complexity" evidence="7">
    <location>
        <begin position="17"/>
        <end position="47"/>
    </location>
</feature>
<evidence type="ECO:0000313" key="10">
    <source>
        <dbReference type="Proteomes" id="UP001150538"/>
    </source>
</evidence>
<feature type="region of interest" description="Disordered" evidence="7">
    <location>
        <begin position="485"/>
        <end position="510"/>
    </location>
</feature>
<evidence type="ECO:0000256" key="6">
    <source>
        <dbReference type="RuleBase" id="RU004020"/>
    </source>
</evidence>
<evidence type="ECO:0000256" key="2">
    <source>
        <dbReference type="ARBA" id="ARBA00023015"/>
    </source>
</evidence>
<dbReference type="Proteomes" id="UP001150538">
    <property type="component" value="Unassembled WGS sequence"/>
</dbReference>
<feature type="compositionally biased region" description="Polar residues" evidence="7">
    <location>
        <begin position="1"/>
        <end position="16"/>
    </location>
</feature>
<proteinExistence type="inferred from homology"/>
<dbReference type="EMBL" id="JANBPU010000078">
    <property type="protein sequence ID" value="KAJ1917210.1"/>
    <property type="molecule type" value="Genomic_DNA"/>
</dbReference>
<dbReference type="GO" id="GO:0003700">
    <property type="term" value="F:DNA-binding transcription factor activity"/>
    <property type="evidence" value="ECO:0007669"/>
    <property type="project" value="InterPro"/>
</dbReference>
<evidence type="ECO:0000256" key="3">
    <source>
        <dbReference type="ARBA" id="ARBA00023125"/>
    </source>
</evidence>
<feature type="domain" description="HSF-type DNA-binding" evidence="8">
    <location>
        <begin position="126"/>
        <end position="150"/>
    </location>
</feature>
<keyword evidence="3" id="KW-0238">DNA-binding</keyword>
<keyword evidence="5" id="KW-0539">Nucleus</keyword>
<evidence type="ECO:0000313" key="9">
    <source>
        <dbReference type="EMBL" id="KAJ1917210.1"/>
    </source>
</evidence>
<sequence>MSRTSPNRSSVLNTMRSTTSTAAATTTTTGNTSGRPGGAASANSSGSKNRLGAAKLSNSNTAATKSIIGDLTDPLEFLQMATGVPEFVKKLFRMLETKAHQDIVCWSYEGDSFVIKEPNEFSKHILPQHFKHNNFASFVRQLNKYDFHKIKQPNDAERYGDQAWKFHHPFFQHDKHELLEKIKRKVPPKSRASASAANNSMSQNDDIRNAAAAAAAAAAYHHTNGGSTSVGGFNNIAFLRGNGIEIGRRSSSSNSSTTSGDFSSLPANEMDLRYLTQELQAQMHMLAQSHSEMSLYINELNRSQQQIFQEVVNLKKNIQVQDQVIGELIQYSFGSNSGGGGGGGMNSSNNISSNGGASERAQHGQNHSHSTQQGNSNMEIISSSNASAQQALNDILQLNDSLMHIDGGAGGSVEGSIQKNGNGSGGAKTAASMASANGYDHHNHHNHTSSNSLSLIHGQPMSTTTAAADNGGNSIADIFSTTTTNGANKRAHTDPHQLHHHHHHQQQQQYRLVSNGHNNHHHGSNTNDNLIPNTQTIFDQLAAASTTTSFGAMMQSDGSTGNISSTSIAPEEGGGGRVSVTAAAEAATTALLNDAIF</sequence>
<dbReference type="GO" id="GO:0016301">
    <property type="term" value="F:kinase activity"/>
    <property type="evidence" value="ECO:0007669"/>
    <property type="project" value="UniProtKB-KW"/>
</dbReference>
<evidence type="ECO:0000256" key="5">
    <source>
        <dbReference type="ARBA" id="ARBA00023242"/>
    </source>
</evidence>
<dbReference type="InterPro" id="IPR036390">
    <property type="entry name" value="WH_DNA-bd_sf"/>
</dbReference>
<evidence type="ECO:0000256" key="4">
    <source>
        <dbReference type="ARBA" id="ARBA00023163"/>
    </source>
</evidence>
<dbReference type="OrthoDB" id="60033at2759"/>
<dbReference type="Pfam" id="PF00447">
    <property type="entry name" value="HSF_DNA-bind"/>
    <property type="match status" value="1"/>
</dbReference>
<dbReference type="InterPro" id="IPR000232">
    <property type="entry name" value="HSF_DNA-bd"/>
</dbReference>
<gene>
    <name evidence="9" type="primary">SKN7</name>
    <name evidence="9" type="ORF">H4219_003343</name>
</gene>
<protein>
    <submittedName>
        <fullName evidence="9">Kinase-regulated stress-responsive transcription factor skn7</fullName>
    </submittedName>
</protein>
<dbReference type="GO" id="GO:0043565">
    <property type="term" value="F:sequence-specific DNA binding"/>
    <property type="evidence" value="ECO:0007669"/>
    <property type="project" value="InterPro"/>
</dbReference>
<keyword evidence="9" id="KW-0808">Transferase</keyword>
<feature type="region of interest" description="Disordered" evidence="7">
    <location>
        <begin position="413"/>
        <end position="432"/>
    </location>
</feature>
<feature type="compositionally biased region" description="Low complexity" evidence="7">
    <location>
        <begin position="346"/>
        <end position="358"/>
    </location>
</feature>
<comment type="caution">
    <text evidence="9">The sequence shown here is derived from an EMBL/GenBank/DDBJ whole genome shotgun (WGS) entry which is preliminary data.</text>
</comment>
<comment type="subcellular location">
    <subcellularLocation>
        <location evidence="1">Nucleus</location>
    </subcellularLocation>
</comment>
<evidence type="ECO:0000256" key="1">
    <source>
        <dbReference type="ARBA" id="ARBA00004123"/>
    </source>
</evidence>
<keyword evidence="4" id="KW-0804">Transcription</keyword>
<comment type="similarity">
    <text evidence="6">Belongs to the HSF family.</text>
</comment>
<evidence type="ECO:0000256" key="7">
    <source>
        <dbReference type="SAM" id="MobiDB-lite"/>
    </source>
</evidence>
<dbReference type="PANTHER" id="PTHR10015">
    <property type="entry name" value="HEAT SHOCK TRANSCRIPTION FACTOR"/>
    <property type="match status" value="1"/>
</dbReference>
<organism evidence="9 10">
    <name type="scientific">Mycoemilia scoparia</name>
    <dbReference type="NCBI Taxonomy" id="417184"/>
    <lineage>
        <taxon>Eukaryota</taxon>
        <taxon>Fungi</taxon>
        <taxon>Fungi incertae sedis</taxon>
        <taxon>Zoopagomycota</taxon>
        <taxon>Kickxellomycotina</taxon>
        <taxon>Kickxellomycetes</taxon>
        <taxon>Kickxellales</taxon>
        <taxon>Kickxellaceae</taxon>
        <taxon>Mycoemilia</taxon>
    </lineage>
</organism>
<reference evidence="9" key="1">
    <citation type="submission" date="2022-07" db="EMBL/GenBank/DDBJ databases">
        <title>Phylogenomic reconstructions and comparative analyses of Kickxellomycotina fungi.</title>
        <authorList>
            <person name="Reynolds N.K."/>
            <person name="Stajich J.E."/>
            <person name="Barry K."/>
            <person name="Grigoriev I.V."/>
            <person name="Crous P."/>
            <person name="Smith M.E."/>
        </authorList>
    </citation>
    <scope>NUCLEOTIDE SEQUENCE</scope>
    <source>
        <strain evidence="9">NBRC 100468</strain>
    </source>
</reference>
<keyword evidence="10" id="KW-1185">Reference proteome</keyword>
<dbReference type="PANTHER" id="PTHR10015:SF361">
    <property type="entry name" value="TRANSCRIPTION FACTOR SKN7"/>
    <property type="match status" value="1"/>
</dbReference>
<dbReference type="FunFam" id="1.10.10.10:FF:000027">
    <property type="entry name" value="Heat shock transcription factor 1"/>
    <property type="match status" value="1"/>
</dbReference>